<gene>
    <name evidence="3" type="ORF">Micbo1qcDRAFT_157781</name>
</gene>
<feature type="region of interest" description="Disordered" evidence="1">
    <location>
        <begin position="45"/>
        <end position="67"/>
    </location>
</feature>
<evidence type="ECO:0000256" key="1">
    <source>
        <dbReference type="SAM" id="MobiDB-lite"/>
    </source>
</evidence>
<proteinExistence type="predicted"/>
<reference evidence="4" key="1">
    <citation type="submission" date="2016-02" db="EMBL/GenBank/DDBJ databases">
        <title>Draft genome sequence of Microdochium bolleyi, a fungal endophyte of beachgrass.</title>
        <authorList>
            <consortium name="DOE Joint Genome Institute"/>
            <person name="David A.S."/>
            <person name="May G."/>
            <person name="Haridas S."/>
            <person name="Lim J."/>
            <person name="Wang M."/>
            <person name="Labutti K."/>
            <person name="Lipzen A."/>
            <person name="Barry K."/>
            <person name="Grigoriev I.V."/>
        </authorList>
    </citation>
    <scope>NUCLEOTIDE SEQUENCE [LARGE SCALE GENOMIC DNA]</scope>
    <source>
        <strain evidence="4">J235TASD1</strain>
    </source>
</reference>
<dbReference type="InParanoid" id="A0A136JF11"/>
<keyword evidence="4" id="KW-1185">Reference proteome</keyword>
<dbReference type="AlphaFoldDB" id="A0A136JF11"/>
<accession>A0A136JF11</accession>
<sequence>MKINAILASAVLVSGTLGAQVPANVKRFYDSVRARGQCSNKLQSGLRLSDSASDRDNSDQPLYRLSH</sequence>
<keyword evidence="2" id="KW-0732">Signal</keyword>
<organism evidence="3 4">
    <name type="scientific">Microdochium bolleyi</name>
    <dbReference type="NCBI Taxonomy" id="196109"/>
    <lineage>
        <taxon>Eukaryota</taxon>
        <taxon>Fungi</taxon>
        <taxon>Dikarya</taxon>
        <taxon>Ascomycota</taxon>
        <taxon>Pezizomycotina</taxon>
        <taxon>Sordariomycetes</taxon>
        <taxon>Xylariomycetidae</taxon>
        <taxon>Xylariales</taxon>
        <taxon>Microdochiaceae</taxon>
        <taxon>Microdochium</taxon>
    </lineage>
</organism>
<dbReference type="EMBL" id="KQ964246">
    <property type="protein sequence ID" value="KXJ95727.1"/>
    <property type="molecule type" value="Genomic_DNA"/>
</dbReference>
<evidence type="ECO:0000313" key="3">
    <source>
        <dbReference type="EMBL" id="KXJ95727.1"/>
    </source>
</evidence>
<dbReference type="Proteomes" id="UP000070501">
    <property type="component" value="Unassembled WGS sequence"/>
</dbReference>
<evidence type="ECO:0000256" key="2">
    <source>
        <dbReference type="SAM" id="SignalP"/>
    </source>
</evidence>
<feature type="signal peptide" evidence="2">
    <location>
        <begin position="1"/>
        <end position="18"/>
    </location>
</feature>
<dbReference type="OrthoDB" id="4756206at2759"/>
<protein>
    <submittedName>
        <fullName evidence="3">Uncharacterized protein</fullName>
    </submittedName>
</protein>
<name>A0A136JF11_9PEZI</name>
<feature type="chain" id="PRO_5007293729" evidence="2">
    <location>
        <begin position="19"/>
        <end position="67"/>
    </location>
</feature>
<evidence type="ECO:0000313" key="4">
    <source>
        <dbReference type="Proteomes" id="UP000070501"/>
    </source>
</evidence>